<dbReference type="AlphaFoldDB" id="A0A248UAF0"/>
<evidence type="ECO:0008006" key="4">
    <source>
        <dbReference type="Google" id="ProtNLM"/>
    </source>
</evidence>
<dbReference type="RefSeq" id="WP_095444572.1">
    <property type="nucleotide sequence ID" value="NZ_CP022603.1"/>
</dbReference>
<feature type="signal peptide" evidence="1">
    <location>
        <begin position="1"/>
        <end position="30"/>
    </location>
</feature>
<dbReference type="EMBL" id="CP022603">
    <property type="protein sequence ID" value="ASV83646.1"/>
    <property type="molecule type" value="Genomic_DNA"/>
</dbReference>
<keyword evidence="1" id="KW-0732">Signal</keyword>
<gene>
    <name evidence="2" type="ORF">CES85_4428</name>
</gene>
<evidence type="ECO:0000313" key="2">
    <source>
        <dbReference type="EMBL" id="ASV83646.1"/>
    </source>
</evidence>
<reference evidence="2 3" key="1">
    <citation type="submission" date="2017-07" db="EMBL/GenBank/DDBJ databases">
        <title>Phylogenetic study on the rhizospheric bacterium Ochrobactrum sp. A44.</title>
        <authorList>
            <person name="Krzyzanowska D.M."/>
            <person name="Ossowicki A."/>
            <person name="Rajewska M."/>
            <person name="Maciag T."/>
            <person name="Kaczynski Z."/>
            <person name="Czerwicka M."/>
            <person name="Jafra S."/>
        </authorList>
    </citation>
    <scope>NUCLEOTIDE SEQUENCE [LARGE SCALE GENOMIC DNA]</scope>
    <source>
        <strain evidence="2 3">A44</strain>
    </source>
</reference>
<dbReference type="KEGG" id="och:CES85_4428"/>
<feature type="chain" id="PRO_5013372353" description="DUF3558 domain-containing protein" evidence="1">
    <location>
        <begin position="31"/>
        <end position="167"/>
    </location>
</feature>
<sequence>MLGRAFHIVRVAAIAAGVMVAGIMAAGAAAAEKPTGPKWGVEEISKLSDADLVVSSPAGKAFMDKLAPDHDKACGVPDENRPDFDEYCSWAFNNDEADFDILVGIKDNKIVSFVASYTPEKSDVWVCEATKKDIPESDLQTCNVRSADEKSRTHWSASWESFLNSIN</sequence>
<protein>
    <recommendedName>
        <fullName evidence="4">DUF3558 domain-containing protein</fullName>
    </recommendedName>
</protein>
<dbReference type="OrthoDB" id="8444964at2"/>
<evidence type="ECO:0000313" key="3">
    <source>
        <dbReference type="Proteomes" id="UP000215256"/>
    </source>
</evidence>
<evidence type="ECO:0000256" key="1">
    <source>
        <dbReference type="SAM" id="SignalP"/>
    </source>
</evidence>
<organism evidence="2 3">
    <name type="scientific">Ochrobactrum quorumnocens</name>
    <dbReference type="NCBI Taxonomy" id="271865"/>
    <lineage>
        <taxon>Bacteria</taxon>
        <taxon>Pseudomonadati</taxon>
        <taxon>Pseudomonadota</taxon>
        <taxon>Alphaproteobacteria</taxon>
        <taxon>Hyphomicrobiales</taxon>
        <taxon>Brucellaceae</taxon>
        <taxon>Brucella/Ochrobactrum group</taxon>
        <taxon>Ochrobactrum</taxon>
    </lineage>
</organism>
<dbReference type="Proteomes" id="UP000215256">
    <property type="component" value="Chromosome 2"/>
</dbReference>
<accession>A0A248UAF0</accession>
<proteinExistence type="predicted"/>
<name>A0A248UAF0_9HYPH</name>